<evidence type="ECO:0000313" key="3">
    <source>
        <dbReference type="Proteomes" id="UP001172731"/>
    </source>
</evidence>
<dbReference type="Pfam" id="PF00067">
    <property type="entry name" value="p450"/>
    <property type="match status" value="1"/>
</dbReference>
<comment type="caution">
    <text evidence="2">The sequence shown here is derived from an EMBL/GenBank/DDBJ whole genome shotgun (WGS) entry which is preliminary data.</text>
</comment>
<dbReference type="RefSeq" id="WP_301135306.1">
    <property type="nucleotide sequence ID" value="NZ_BAAAUQ010000016.1"/>
</dbReference>
<comment type="similarity">
    <text evidence="1">Belongs to the cytochrome P450 family.</text>
</comment>
<organism evidence="2 3">
    <name type="scientific">Microbacterium aurantiacum</name>
    <dbReference type="NCBI Taxonomy" id="162393"/>
    <lineage>
        <taxon>Bacteria</taxon>
        <taxon>Bacillati</taxon>
        <taxon>Actinomycetota</taxon>
        <taxon>Actinomycetes</taxon>
        <taxon>Micrococcales</taxon>
        <taxon>Microbacteriaceae</taxon>
        <taxon>Microbacterium</taxon>
    </lineage>
</organism>
<evidence type="ECO:0000313" key="2">
    <source>
        <dbReference type="EMBL" id="MDN4465384.1"/>
    </source>
</evidence>
<dbReference type="InterPro" id="IPR002397">
    <property type="entry name" value="Cyt_P450_B"/>
</dbReference>
<proteinExistence type="inferred from homology"/>
<reference evidence="2" key="1">
    <citation type="submission" date="2021-06" db="EMBL/GenBank/DDBJ databases">
        <title>Genome-based taxonomic framework of Microbacterium strains isolated from marine environment, the description of four new species and reclassification of four preexisting species.</title>
        <authorList>
            <person name="Lee S.D."/>
            <person name="Kim S.-M."/>
            <person name="Byeon Y.-S."/>
            <person name="Yang H.L."/>
            <person name="Kim I.S."/>
        </authorList>
    </citation>
    <scope>NUCLEOTIDE SEQUENCE</scope>
    <source>
        <strain evidence="2">KACC 20510</strain>
    </source>
</reference>
<protein>
    <submittedName>
        <fullName evidence="2">Cytochrome P450</fullName>
    </submittedName>
</protein>
<dbReference type="EMBL" id="JAHWXI010000018">
    <property type="protein sequence ID" value="MDN4465384.1"/>
    <property type="molecule type" value="Genomic_DNA"/>
</dbReference>
<dbReference type="InterPro" id="IPR036396">
    <property type="entry name" value="Cyt_P450_sf"/>
</dbReference>
<dbReference type="PANTHER" id="PTHR46696">
    <property type="entry name" value="P450, PUTATIVE (EUROFUNG)-RELATED"/>
    <property type="match status" value="1"/>
</dbReference>
<keyword evidence="3" id="KW-1185">Reference proteome</keyword>
<dbReference type="CDD" id="cd11033">
    <property type="entry name" value="CYP142-like"/>
    <property type="match status" value="1"/>
</dbReference>
<dbReference type="Gene3D" id="1.10.630.10">
    <property type="entry name" value="Cytochrome P450"/>
    <property type="match status" value="1"/>
</dbReference>
<dbReference type="PANTHER" id="PTHR46696:SF4">
    <property type="entry name" value="BIOTIN BIOSYNTHESIS CYTOCHROME P450"/>
    <property type="match status" value="1"/>
</dbReference>
<accession>A0ABT8FVP9</accession>
<dbReference type="InterPro" id="IPR001128">
    <property type="entry name" value="Cyt_P450"/>
</dbReference>
<evidence type="ECO:0000256" key="1">
    <source>
        <dbReference type="ARBA" id="ARBA00010617"/>
    </source>
</evidence>
<dbReference type="PRINTS" id="PR00359">
    <property type="entry name" value="BP450"/>
</dbReference>
<sequence length="425" mass="46962">MTTVFDPHTAQKAGTAHPYSSIDVSSRDFWSQTFDEREKTFARLRREEPVGFHPPTEVPFSHDEQGFWAITRADDIADVARNDEVFISGMGITADAYPWEPAATMMFFHGQDGPLHQRNRSLVGKAFTPKQVSKYIADIQTSAKTIVDGIVGAGDIDFVESVAARLPAMTGSKMMGIPPEDQADFTAASNRLIGKSDPKLGIPGDPARAVAEAKDYLYDLGMRLAEHRRANPGDDLISKLVEAEWEGERLSDGDIGGFTLLMAVAANDTTKHSTSHVLRALLANPEQLAWLKEDYANRIGVALNEFIRYASPVIHHARTVTRDFEFRGQRMAAGDKVVMFYASGNRDESRFDDPMTFDLQRMPNPHVAFGGGGVHYCLGNRLALAMLQSIYQELLFRTTIEITGEPTYLVSNLINGINSLPVHVS</sequence>
<dbReference type="Proteomes" id="UP001172731">
    <property type="component" value="Unassembled WGS sequence"/>
</dbReference>
<name>A0ABT8FVP9_9MICO</name>
<dbReference type="SUPFAM" id="SSF48264">
    <property type="entry name" value="Cytochrome P450"/>
    <property type="match status" value="1"/>
</dbReference>
<gene>
    <name evidence="2" type="ORF">KZC48_13400</name>
</gene>